<dbReference type="EMBL" id="CP017697">
    <property type="protein sequence ID" value="ATO43985.1"/>
    <property type="molecule type" value="Genomic_DNA"/>
</dbReference>
<dbReference type="InterPro" id="IPR007085">
    <property type="entry name" value="DNA/pantothenate-metab_flavo_C"/>
</dbReference>
<dbReference type="RefSeq" id="WP_010012204.1">
    <property type="nucleotide sequence ID" value="NZ_AEOS01000007.1"/>
</dbReference>
<evidence type="ECO:0000256" key="3">
    <source>
        <dbReference type="HAMAP-Rule" id="MF_02225"/>
    </source>
</evidence>
<dbReference type="InterPro" id="IPR036551">
    <property type="entry name" value="Flavin_trans-like"/>
</dbReference>
<organism evidence="7 8">
    <name type="scientific">Loigolactobacillus coryniformis subsp. torquens DSM 20004 = KCTC 3535</name>
    <dbReference type="NCBI Taxonomy" id="1423822"/>
    <lineage>
        <taxon>Bacteria</taxon>
        <taxon>Bacillati</taxon>
        <taxon>Bacillota</taxon>
        <taxon>Bacilli</taxon>
        <taxon>Lactobacillales</taxon>
        <taxon>Lactobacillaceae</taxon>
        <taxon>Loigolactobacillus</taxon>
    </lineage>
</organism>
<evidence type="ECO:0000313" key="7">
    <source>
        <dbReference type="EMBL" id="ATO43985.1"/>
    </source>
</evidence>
<dbReference type="GO" id="GO:0046872">
    <property type="term" value="F:metal ion binding"/>
    <property type="evidence" value="ECO:0007669"/>
    <property type="project" value="UniProtKB-KW"/>
</dbReference>
<keyword evidence="2 3" id="KW-0456">Lyase</keyword>
<dbReference type="UniPathway" id="UPA00241">
    <property type="reaction ID" value="UER00353"/>
</dbReference>
<feature type="domain" description="DNA/pantothenate metabolism flavoprotein C-terminal" evidence="6">
    <location>
        <begin position="188"/>
        <end position="394"/>
    </location>
</feature>
<dbReference type="EC" id="6.3.2.5" evidence="3"/>
<comment type="caution">
    <text evidence="3">Lacks conserved residue(s) required for the propagation of feature annotation.</text>
</comment>
<keyword evidence="1 3" id="KW-0210">Decarboxylase</keyword>
<dbReference type="SUPFAM" id="SSF102645">
    <property type="entry name" value="CoaB-like"/>
    <property type="match status" value="1"/>
</dbReference>
<evidence type="ECO:0000256" key="2">
    <source>
        <dbReference type="ARBA" id="ARBA00023239"/>
    </source>
</evidence>
<comment type="function">
    <text evidence="4">Catalyzes two steps in the biosynthesis of coenzyme A. In the first step cysteine is conjugated to 4'-phosphopantothenate to form 4-phosphopantothenoylcysteine, in the latter compound is decarboxylated to form 4'-phosphopantotheine.</text>
</comment>
<dbReference type="GO" id="GO:0015937">
    <property type="term" value="P:coenzyme A biosynthetic process"/>
    <property type="evidence" value="ECO:0007669"/>
    <property type="project" value="UniProtKB-UniRule"/>
</dbReference>
<keyword evidence="3 4" id="KW-0285">Flavoprotein</keyword>
<evidence type="ECO:0000256" key="1">
    <source>
        <dbReference type="ARBA" id="ARBA00022793"/>
    </source>
</evidence>
<keyword evidence="3" id="KW-0479">Metal-binding</keyword>
<dbReference type="PANTHER" id="PTHR14359:SF6">
    <property type="entry name" value="PHOSPHOPANTOTHENOYLCYSTEINE DECARBOXYLASE"/>
    <property type="match status" value="1"/>
</dbReference>
<evidence type="ECO:0000259" key="5">
    <source>
        <dbReference type="Pfam" id="PF02441"/>
    </source>
</evidence>
<feature type="binding site" evidence="3">
    <location>
        <position position="343"/>
    </location>
    <ligand>
        <name>CTP</name>
        <dbReference type="ChEBI" id="CHEBI:37563"/>
    </ligand>
</feature>
<feature type="binding site" evidence="3">
    <location>
        <position position="291"/>
    </location>
    <ligand>
        <name>CTP</name>
        <dbReference type="ChEBI" id="CHEBI:37563"/>
    </ligand>
</feature>
<dbReference type="KEGG" id="lcy:LC20004_08670"/>
<dbReference type="SUPFAM" id="SSF52507">
    <property type="entry name" value="Homo-oligomeric flavin-containing Cys decarboxylases, HFCD"/>
    <property type="match status" value="1"/>
</dbReference>
<dbReference type="AlphaFoldDB" id="A0A2D1KPA6"/>
<name>A0A2D1KPA6_9LACO</name>
<accession>A0A2D1KPA6</accession>
<comment type="pathway">
    <text evidence="3 4">Cofactor biosynthesis; coenzyme A biosynthesis; CoA from (R)-pantothenate: step 3/5.</text>
</comment>
<feature type="region of interest" description="Phosphopantothenate--cysteine ligase" evidence="3">
    <location>
        <begin position="193"/>
        <end position="405"/>
    </location>
</feature>
<comment type="pathway">
    <text evidence="3 4">Cofactor biosynthesis; coenzyme A biosynthesis; CoA from (R)-pantothenate: step 2/5.</text>
</comment>
<evidence type="ECO:0000256" key="4">
    <source>
        <dbReference type="RuleBase" id="RU364078"/>
    </source>
</evidence>
<comment type="catalytic activity">
    <reaction evidence="3 4">
        <text>(R)-4'-phosphopantothenate + L-cysteine + CTP = N-[(R)-4-phosphopantothenoyl]-L-cysteine + CMP + diphosphate + H(+)</text>
        <dbReference type="Rhea" id="RHEA:19397"/>
        <dbReference type="ChEBI" id="CHEBI:10986"/>
        <dbReference type="ChEBI" id="CHEBI:15378"/>
        <dbReference type="ChEBI" id="CHEBI:33019"/>
        <dbReference type="ChEBI" id="CHEBI:35235"/>
        <dbReference type="ChEBI" id="CHEBI:37563"/>
        <dbReference type="ChEBI" id="CHEBI:59458"/>
        <dbReference type="ChEBI" id="CHEBI:60377"/>
        <dbReference type="EC" id="6.3.2.5"/>
    </reaction>
</comment>
<evidence type="ECO:0000259" key="6">
    <source>
        <dbReference type="Pfam" id="PF04127"/>
    </source>
</evidence>
<dbReference type="Gene3D" id="3.40.50.1950">
    <property type="entry name" value="Flavin prenyltransferase-like"/>
    <property type="match status" value="1"/>
</dbReference>
<feature type="binding site" evidence="3">
    <location>
        <begin position="307"/>
        <end position="310"/>
    </location>
    <ligand>
        <name>CTP</name>
        <dbReference type="ChEBI" id="CHEBI:37563"/>
    </ligand>
</feature>
<comment type="cofactor">
    <cofactor evidence="3">
        <name>Mg(2+)</name>
        <dbReference type="ChEBI" id="CHEBI:18420"/>
    </cofactor>
</comment>
<dbReference type="NCBIfam" id="TIGR00521">
    <property type="entry name" value="coaBC_dfp"/>
    <property type="match status" value="1"/>
</dbReference>
<dbReference type="GO" id="GO:0015941">
    <property type="term" value="P:pantothenate catabolic process"/>
    <property type="evidence" value="ECO:0007669"/>
    <property type="project" value="InterPro"/>
</dbReference>
<keyword evidence="3" id="KW-0511">Multifunctional enzyme</keyword>
<dbReference type="InterPro" id="IPR005252">
    <property type="entry name" value="CoaBC"/>
</dbReference>
<dbReference type="GO" id="GO:0071513">
    <property type="term" value="C:phosphopantothenoylcysteine decarboxylase complex"/>
    <property type="evidence" value="ECO:0007669"/>
    <property type="project" value="TreeGrafter"/>
</dbReference>
<sequence length="405" mass="43284">MLAGKHVALYVSGGIAAYKAAYLVRELVRQGAEVRVVETAGAQAFVTPLTFQTLSKHTVYTDRFAQLAPDEVAHIELADWTEIALVAPATADLIAKMAQGLADDFASTALLATTAPKFVAPAMNVHMWENPATQRNVATLKADGVEIIEPATGFLAEGYSGKGRFPEPTAIVATVTAKLLAQATDLQLHGQSVLVTAGGTRERLDPVRYLTNDSSGKMGYALATAARDLGAQVTLISAPTMLTVPAGVAYVGVDSAEAMRTALLARYQTAQMVIMAAAVADFRPVTVADNKIKKTTADYTLTLTKNPDILAELGQQKHQQFLIGFAAETQHLLTYAQKKLASKRVDMIVANDVASAHAGFNHDTNEVTILQPNVEPQTLPLASKQVIAQQILQIALATRRNQQQK</sequence>
<dbReference type="GO" id="GO:0004632">
    <property type="term" value="F:phosphopantothenate--cysteine ligase activity"/>
    <property type="evidence" value="ECO:0007669"/>
    <property type="project" value="UniProtKB-UniRule"/>
</dbReference>
<dbReference type="InterPro" id="IPR003382">
    <property type="entry name" value="Flavoprotein"/>
</dbReference>
<dbReference type="HAMAP" id="MF_02225">
    <property type="entry name" value="CoaBC"/>
    <property type="match status" value="1"/>
</dbReference>
<comment type="cofactor">
    <cofactor evidence="3">
        <name>FMN</name>
        <dbReference type="ChEBI" id="CHEBI:58210"/>
    </cofactor>
    <text evidence="3">Binds 1 FMN per subunit.</text>
</comment>
<keyword evidence="8" id="KW-1185">Reference proteome</keyword>
<feature type="binding site" evidence="3">
    <location>
        <position position="339"/>
    </location>
    <ligand>
        <name>CTP</name>
        <dbReference type="ChEBI" id="CHEBI:37563"/>
    </ligand>
</feature>
<keyword evidence="3 4" id="KW-0436">Ligase</keyword>
<comment type="function">
    <text evidence="3">Catalyzes two sequential steps in the biosynthesis of coenzyme A. In the first step cysteine is conjugated to 4'-phosphopantothenate to form 4-phosphopantothenoylcysteine. In the second step the latter compound is decarboxylated to form 4'-phosphopantotheine.</text>
</comment>
<comment type="similarity">
    <text evidence="3 4">In the N-terminal section; belongs to the HFCD (homo-oligomeric flavin containing Cys decarboxylase) superfamily.</text>
</comment>
<comment type="similarity">
    <text evidence="3 4">In the C-terminal section; belongs to the PPC synthetase family.</text>
</comment>
<comment type="catalytic activity">
    <reaction evidence="3 4">
        <text>N-[(R)-4-phosphopantothenoyl]-L-cysteine + H(+) = (R)-4'-phosphopantetheine + CO2</text>
        <dbReference type="Rhea" id="RHEA:16793"/>
        <dbReference type="ChEBI" id="CHEBI:15378"/>
        <dbReference type="ChEBI" id="CHEBI:16526"/>
        <dbReference type="ChEBI" id="CHEBI:59458"/>
        <dbReference type="ChEBI" id="CHEBI:61723"/>
        <dbReference type="EC" id="4.1.1.36"/>
    </reaction>
</comment>
<dbReference type="GO" id="GO:0010181">
    <property type="term" value="F:FMN binding"/>
    <property type="evidence" value="ECO:0007669"/>
    <property type="project" value="UniProtKB-UniRule"/>
</dbReference>
<reference evidence="7 8" key="1">
    <citation type="submission" date="2016-10" db="EMBL/GenBank/DDBJ databases">
        <title>The whole genome sequencing and assembly of L. cotyniformis subsp. torquens DSM 20004 strain.</title>
        <authorList>
            <person name="Park M.-K."/>
            <person name="Lee Y.-J."/>
            <person name="Yi H."/>
            <person name="Bahn Y.-S."/>
            <person name="Kim J.F."/>
            <person name="Lee D.-W."/>
        </authorList>
    </citation>
    <scope>NUCLEOTIDE SEQUENCE [LARGE SCALE GENOMIC DNA]</scope>
    <source>
        <strain evidence="7 8">DSM 20004</strain>
    </source>
</reference>
<keyword evidence="3 4" id="KW-0288">FMN</keyword>
<dbReference type="InterPro" id="IPR035929">
    <property type="entry name" value="CoaB-like_sf"/>
</dbReference>
<protein>
    <recommendedName>
        <fullName evidence="3">Coenzyme A biosynthesis bifunctional protein CoaBC</fullName>
    </recommendedName>
    <alternativeName>
        <fullName evidence="3">DNA/pantothenate metabolism flavoprotein</fullName>
    </alternativeName>
    <alternativeName>
        <fullName evidence="3">Phosphopantothenoylcysteine synthetase/decarboxylase</fullName>
        <shortName evidence="3">PPCS-PPCDC</shortName>
    </alternativeName>
    <domain>
        <recommendedName>
            <fullName evidence="3">Phosphopantothenoylcysteine decarboxylase</fullName>
            <shortName evidence="3">PPC decarboxylase</shortName>
            <shortName evidence="3">PPC-DC</shortName>
            <ecNumber evidence="3">4.1.1.36</ecNumber>
        </recommendedName>
        <alternativeName>
            <fullName evidence="3">CoaC</fullName>
        </alternativeName>
    </domain>
    <domain>
        <recommendedName>
            <fullName evidence="3">Phosphopantothenate--cysteine ligase</fullName>
            <ecNumber evidence="3">6.3.2.5</ecNumber>
        </recommendedName>
        <alternativeName>
            <fullName evidence="3">CoaB</fullName>
        </alternativeName>
        <alternativeName>
            <fullName evidence="3">Phosphopantothenoylcysteine synthetase</fullName>
            <shortName evidence="3">PPC synthetase</shortName>
            <shortName evidence="3">PPC-S</shortName>
        </alternativeName>
    </domain>
</protein>
<gene>
    <name evidence="3" type="primary">coaBC</name>
    <name evidence="7" type="ORF">LC20004_08670</name>
</gene>
<dbReference type="PANTHER" id="PTHR14359">
    <property type="entry name" value="HOMO-OLIGOMERIC FLAVIN CONTAINING CYS DECARBOXYLASE FAMILY"/>
    <property type="match status" value="1"/>
</dbReference>
<dbReference type="Pfam" id="PF02441">
    <property type="entry name" value="Flavoprotein"/>
    <property type="match status" value="1"/>
</dbReference>
<evidence type="ECO:0000313" key="8">
    <source>
        <dbReference type="Proteomes" id="UP000223559"/>
    </source>
</evidence>
<dbReference type="Pfam" id="PF04127">
    <property type="entry name" value="DFP"/>
    <property type="match status" value="1"/>
</dbReference>
<proteinExistence type="inferred from homology"/>
<dbReference type="GO" id="GO:0004633">
    <property type="term" value="F:phosphopantothenoylcysteine decarboxylase activity"/>
    <property type="evidence" value="ECO:0007669"/>
    <property type="project" value="UniProtKB-UniRule"/>
</dbReference>
<dbReference type="OrthoDB" id="9802554at2"/>
<feature type="binding site" evidence="3">
    <location>
        <position position="281"/>
    </location>
    <ligand>
        <name>CTP</name>
        <dbReference type="ChEBI" id="CHEBI:37563"/>
    </ligand>
</feature>
<feature type="region of interest" description="Phosphopantothenoylcysteine decarboxylase" evidence="3">
    <location>
        <begin position="1"/>
        <end position="192"/>
    </location>
</feature>
<keyword evidence="3" id="KW-0460">Magnesium</keyword>
<feature type="binding site" evidence="3">
    <location>
        <position position="325"/>
    </location>
    <ligand>
        <name>CTP</name>
        <dbReference type="ChEBI" id="CHEBI:37563"/>
    </ligand>
</feature>
<dbReference type="Gene3D" id="3.40.50.10300">
    <property type="entry name" value="CoaB-like"/>
    <property type="match status" value="1"/>
</dbReference>
<feature type="domain" description="Flavoprotein" evidence="5">
    <location>
        <begin position="5"/>
        <end position="178"/>
    </location>
</feature>
<dbReference type="Proteomes" id="UP000223559">
    <property type="component" value="Chromosome"/>
</dbReference>
<dbReference type="EC" id="4.1.1.36" evidence="3"/>